<protein>
    <recommendedName>
        <fullName evidence="3">histidine kinase</fullName>
        <ecNumber evidence="3">2.7.13.3</ecNumber>
    </recommendedName>
</protein>
<dbReference type="PROSITE" id="PS50885">
    <property type="entry name" value="HAMP"/>
    <property type="match status" value="1"/>
</dbReference>
<dbReference type="SUPFAM" id="SSF47384">
    <property type="entry name" value="Homodimeric domain of signal transducing histidine kinase"/>
    <property type="match status" value="1"/>
</dbReference>
<evidence type="ECO:0000313" key="14">
    <source>
        <dbReference type="Proteomes" id="UP001321445"/>
    </source>
</evidence>
<keyword evidence="9 10" id="KW-0472">Membrane</keyword>
<evidence type="ECO:0000256" key="9">
    <source>
        <dbReference type="ARBA" id="ARBA00023136"/>
    </source>
</evidence>
<dbReference type="Proteomes" id="UP001321445">
    <property type="component" value="Chromosome"/>
</dbReference>
<keyword evidence="7 13" id="KW-0418">Kinase</keyword>
<dbReference type="InterPro" id="IPR050398">
    <property type="entry name" value="HssS/ArlS-like"/>
</dbReference>
<evidence type="ECO:0000256" key="5">
    <source>
        <dbReference type="ARBA" id="ARBA00022679"/>
    </source>
</evidence>
<keyword evidence="4" id="KW-0597">Phosphoprotein</keyword>
<proteinExistence type="predicted"/>
<dbReference type="PANTHER" id="PTHR45528">
    <property type="entry name" value="SENSOR HISTIDINE KINASE CPXA"/>
    <property type="match status" value="1"/>
</dbReference>
<evidence type="ECO:0000256" key="1">
    <source>
        <dbReference type="ARBA" id="ARBA00000085"/>
    </source>
</evidence>
<dbReference type="Gene3D" id="3.30.565.10">
    <property type="entry name" value="Histidine kinase-like ATPase, C-terminal domain"/>
    <property type="match status" value="1"/>
</dbReference>
<dbReference type="RefSeq" id="WP_286336292.1">
    <property type="nucleotide sequence ID" value="NZ_AP027370.1"/>
</dbReference>
<feature type="domain" description="HAMP" evidence="12">
    <location>
        <begin position="161"/>
        <end position="213"/>
    </location>
</feature>
<evidence type="ECO:0000256" key="6">
    <source>
        <dbReference type="ARBA" id="ARBA00022692"/>
    </source>
</evidence>
<evidence type="ECO:0000256" key="3">
    <source>
        <dbReference type="ARBA" id="ARBA00012438"/>
    </source>
</evidence>
<feature type="domain" description="Histidine kinase" evidence="11">
    <location>
        <begin position="221"/>
        <end position="416"/>
    </location>
</feature>
<dbReference type="InterPro" id="IPR005467">
    <property type="entry name" value="His_kinase_dom"/>
</dbReference>
<evidence type="ECO:0000256" key="8">
    <source>
        <dbReference type="ARBA" id="ARBA00022989"/>
    </source>
</evidence>
<keyword evidence="6 10" id="KW-0812">Transmembrane</keyword>
<feature type="transmembrane region" description="Helical" evidence="10">
    <location>
        <begin position="6"/>
        <end position="29"/>
    </location>
</feature>
<evidence type="ECO:0000259" key="11">
    <source>
        <dbReference type="PROSITE" id="PS50109"/>
    </source>
</evidence>
<dbReference type="SMART" id="SM00388">
    <property type="entry name" value="HisKA"/>
    <property type="match status" value="1"/>
</dbReference>
<dbReference type="SUPFAM" id="SSF55874">
    <property type="entry name" value="ATPase domain of HSP90 chaperone/DNA topoisomerase II/histidine kinase"/>
    <property type="match status" value="1"/>
</dbReference>
<dbReference type="CDD" id="cd00075">
    <property type="entry name" value="HATPase"/>
    <property type="match status" value="1"/>
</dbReference>
<keyword evidence="8 10" id="KW-1133">Transmembrane helix</keyword>
<dbReference type="NCBIfam" id="NF038389">
    <property type="entry name" value="ArsS_fam_HK"/>
    <property type="match status" value="1"/>
</dbReference>
<dbReference type="Pfam" id="PF02518">
    <property type="entry name" value="HATPase_c"/>
    <property type="match status" value="1"/>
</dbReference>
<dbReference type="GO" id="GO:0016301">
    <property type="term" value="F:kinase activity"/>
    <property type="evidence" value="ECO:0007669"/>
    <property type="project" value="UniProtKB-KW"/>
</dbReference>
<evidence type="ECO:0000256" key="4">
    <source>
        <dbReference type="ARBA" id="ARBA00022553"/>
    </source>
</evidence>
<name>A0ABM8FLT8_9BACT</name>
<dbReference type="InterPro" id="IPR003594">
    <property type="entry name" value="HATPase_dom"/>
</dbReference>
<evidence type="ECO:0000256" key="7">
    <source>
        <dbReference type="ARBA" id="ARBA00022777"/>
    </source>
</evidence>
<feature type="transmembrane region" description="Helical" evidence="10">
    <location>
        <begin position="141"/>
        <end position="160"/>
    </location>
</feature>
<dbReference type="InterPro" id="IPR003660">
    <property type="entry name" value="HAMP_dom"/>
</dbReference>
<accession>A0ABM8FLT8</accession>
<dbReference type="PROSITE" id="PS50109">
    <property type="entry name" value="HIS_KIN"/>
    <property type="match status" value="1"/>
</dbReference>
<evidence type="ECO:0000313" key="13">
    <source>
        <dbReference type="EMBL" id="BDY13336.1"/>
    </source>
</evidence>
<dbReference type="EC" id="2.7.13.3" evidence="3"/>
<dbReference type="Gene3D" id="1.10.287.130">
    <property type="match status" value="1"/>
</dbReference>
<reference evidence="13 14" key="1">
    <citation type="submission" date="2023-03" db="EMBL/GenBank/DDBJ databases">
        <title>Description of Hydrogenimonas sp. ISO32.</title>
        <authorList>
            <person name="Mino S."/>
            <person name="Fukazawa S."/>
            <person name="Sawabe T."/>
        </authorList>
    </citation>
    <scope>NUCLEOTIDE SEQUENCE [LARGE SCALE GENOMIC DNA]</scope>
    <source>
        <strain evidence="13 14">ISO32</strain>
    </source>
</reference>
<dbReference type="EMBL" id="AP027370">
    <property type="protein sequence ID" value="BDY13336.1"/>
    <property type="molecule type" value="Genomic_DNA"/>
</dbReference>
<evidence type="ECO:0000256" key="10">
    <source>
        <dbReference type="SAM" id="Phobius"/>
    </source>
</evidence>
<dbReference type="PANTHER" id="PTHR45528:SF12">
    <property type="entry name" value="SENSOR HISTIDINE KINASE ARSS"/>
    <property type="match status" value="1"/>
</dbReference>
<dbReference type="InterPro" id="IPR047994">
    <property type="entry name" value="ArsS-like"/>
</dbReference>
<dbReference type="InterPro" id="IPR036890">
    <property type="entry name" value="HATPase_C_sf"/>
</dbReference>
<dbReference type="CDD" id="cd00082">
    <property type="entry name" value="HisKA"/>
    <property type="match status" value="1"/>
</dbReference>
<organism evidence="13 14">
    <name type="scientific">Hydrogenimonas cancrithermarum</name>
    <dbReference type="NCBI Taxonomy" id="2993563"/>
    <lineage>
        <taxon>Bacteria</taxon>
        <taxon>Pseudomonadati</taxon>
        <taxon>Campylobacterota</taxon>
        <taxon>Epsilonproteobacteria</taxon>
        <taxon>Campylobacterales</taxon>
        <taxon>Hydrogenimonadaceae</taxon>
        <taxon>Hydrogenimonas</taxon>
    </lineage>
</organism>
<dbReference type="InterPro" id="IPR036097">
    <property type="entry name" value="HisK_dim/P_sf"/>
</dbReference>
<keyword evidence="14" id="KW-1185">Reference proteome</keyword>
<keyword evidence="5" id="KW-0808">Transferase</keyword>
<dbReference type="SMART" id="SM00387">
    <property type="entry name" value="HATPase_c"/>
    <property type="match status" value="1"/>
</dbReference>
<gene>
    <name evidence="13" type="ORF">HCR_16480</name>
</gene>
<dbReference type="InterPro" id="IPR003661">
    <property type="entry name" value="HisK_dim/P_dom"/>
</dbReference>
<sequence>MNRHSIFFKLNLIFLFSLATLIAFFVMMVREIQTQELRLLEKKVVTSESEIRKIIIHDGKNLEESFRSKGYRPIEDPSAIRAKLKPIFQHPPASFPETLQERIHDGRLKIYRDGNHLYFELIGPTHSRMISTPIDAYRPKWIALFFGSMIGVVLLLYWTMRRSLIPLKTLATQIRRFGEGDMTISTRSDKKDEIAYVANQFDAAVKKIKAMKEARTLFMRNIMHELKTPITKGKLSVALIEEGVEAEILRRAFSRMEELIQEMAQIELITSQSLELKMQKCDLETIVENVATLLFVEPERIKLSCHPCSIVADCDLITIVLKNLIDNAFKYGTDKRVDLCYRKDVLEVINKGAPLAQSFERMIEPFAKGSPSGSKESFGLGLYIVKSILDAHGAELSHRYEKGRHHFVITGLKPAR</sequence>
<comment type="subcellular location">
    <subcellularLocation>
        <location evidence="2">Membrane</location>
        <topology evidence="2">Multi-pass membrane protein</topology>
    </subcellularLocation>
</comment>
<comment type="catalytic activity">
    <reaction evidence="1">
        <text>ATP + protein L-histidine = ADP + protein N-phospho-L-histidine.</text>
        <dbReference type="EC" id="2.7.13.3"/>
    </reaction>
</comment>
<evidence type="ECO:0000256" key="2">
    <source>
        <dbReference type="ARBA" id="ARBA00004141"/>
    </source>
</evidence>
<evidence type="ECO:0000259" key="12">
    <source>
        <dbReference type="PROSITE" id="PS50885"/>
    </source>
</evidence>